<organism evidence="8 9">
    <name type="scientific">Mycobacterium mantenii</name>
    <dbReference type="NCBI Taxonomy" id="560555"/>
    <lineage>
        <taxon>Bacteria</taxon>
        <taxon>Bacillati</taxon>
        <taxon>Actinomycetota</taxon>
        <taxon>Actinomycetes</taxon>
        <taxon>Mycobacteriales</taxon>
        <taxon>Mycobacteriaceae</taxon>
        <taxon>Mycobacterium</taxon>
        <taxon>Mycobacterium avium complex (MAC)</taxon>
    </lineage>
</organism>
<keyword evidence="7" id="KW-0503">Monooxygenase</keyword>
<comment type="cofactor">
    <cofactor evidence="1">
        <name>heme</name>
        <dbReference type="ChEBI" id="CHEBI:30413"/>
    </cofactor>
</comment>
<keyword evidence="3" id="KW-0349">Heme</keyword>
<evidence type="ECO:0000256" key="5">
    <source>
        <dbReference type="ARBA" id="ARBA00023002"/>
    </source>
</evidence>
<dbReference type="PANTHER" id="PTHR46696:SF4">
    <property type="entry name" value="BIOTIN BIOSYNTHESIS CYTOCHROME P450"/>
    <property type="match status" value="1"/>
</dbReference>
<evidence type="ECO:0000256" key="1">
    <source>
        <dbReference type="ARBA" id="ARBA00001971"/>
    </source>
</evidence>
<evidence type="ECO:0000256" key="7">
    <source>
        <dbReference type="ARBA" id="ARBA00023033"/>
    </source>
</evidence>
<accession>A0ABN6A8W0</accession>
<gene>
    <name evidence="8" type="ORF">MMAN_22620</name>
</gene>
<sequence>MTVESAAPTLETIDLSLEDFTNGFPHDVFTVLREQAPVWRHPETAGAKEKLGGGSFWVVSTHEEIKTVSADHTTYRSFEGPTIPDWDHNARGMMLITMDPPDHTRLRKLVNKGFTARMTAMLEDQARSWAVNIIDRALESGECNFVDEVAYKLPMHMIADIVGIPEADRDSLFSVALAAIEAQSTQLPQEVQQARMAELFAYAHQLADRKRQSPADDVWTKLTTAEVEQPDGSTTQLNEFELDLFFMVLTIAGSETTRDSISAGLLALLQNPDQMELLRTDPSVMSTAVDEIVRWGSPVVVFRRTATKDTVLHGVEIKAGERVALFYPSANRDAKVFADPFRFNVTRNPNPHLGFGGHGVHYCLGANLARREIRVMFEELLARTKDIELLGEPTYRVGHVDIMTPCGVSNLPVRLTPR</sequence>
<dbReference type="Proteomes" id="UP000465812">
    <property type="component" value="Chromosome"/>
</dbReference>
<dbReference type="Pfam" id="PF00067">
    <property type="entry name" value="p450"/>
    <property type="match status" value="1"/>
</dbReference>
<keyword evidence="9" id="KW-1185">Reference proteome</keyword>
<evidence type="ECO:0000313" key="8">
    <source>
        <dbReference type="EMBL" id="BBY38128.1"/>
    </source>
</evidence>
<keyword evidence="5" id="KW-0560">Oxidoreductase</keyword>
<protein>
    <submittedName>
        <fullName evidence="8">Cytochrome P450</fullName>
    </submittedName>
</protein>
<dbReference type="SUPFAM" id="SSF48264">
    <property type="entry name" value="Cytochrome P450"/>
    <property type="match status" value="1"/>
</dbReference>
<dbReference type="Gene3D" id="1.10.630.10">
    <property type="entry name" value="Cytochrome P450"/>
    <property type="match status" value="1"/>
</dbReference>
<evidence type="ECO:0000256" key="6">
    <source>
        <dbReference type="ARBA" id="ARBA00023004"/>
    </source>
</evidence>
<dbReference type="InterPro" id="IPR001128">
    <property type="entry name" value="Cyt_P450"/>
</dbReference>
<dbReference type="RefSeq" id="WP_083095955.1">
    <property type="nucleotide sequence ID" value="NZ_AP022590.1"/>
</dbReference>
<name>A0ABN6A8W0_MYCNT</name>
<dbReference type="InterPro" id="IPR036396">
    <property type="entry name" value="Cyt_P450_sf"/>
</dbReference>
<comment type="similarity">
    <text evidence="2">Belongs to the cytochrome P450 family.</text>
</comment>
<dbReference type="InterPro" id="IPR002397">
    <property type="entry name" value="Cyt_P450_B"/>
</dbReference>
<evidence type="ECO:0000256" key="2">
    <source>
        <dbReference type="ARBA" id="ARBA00010617"/>
    </source>
</evidence>
<dbReference type="EMBL" id="AP022590">
    <property type="protein sequence ID" value="BBY38128.1"/>
    <property type="molecule type" value="Genomic_DNA"/>
</dbReference>
<reference evidence="8 9" key="1">
    <citation type="journal article" date="2019" name="Emerg. Microbes Infect.">
        <title>Comprehensive subspecies identification of 175 nontuberculous mycobacteria species based on 7547 genomic profiles.</title>
        <authorList>
            <person name="Matsumoto Y."/>
            <person name="Kinjo T."/>
            <person name="Motooka D."/>
            <person name="Nabeya D."/>
            <person name="Jung N."/>
            <person name="Uechi K."/>
            <person name="Horii T."/>
            <person name="Iida T."/>
            <person name="Fujita J."/>
            <person name="Nakamura S."/>
        </authorList>
    </citation>
    <scope>NUCLEOTIDE SEQUENCE [LARGE SCALE GENOMIC DNA]</scope>
    <source>
        <strain evidence="8 9">JCM 18113</strain>
    </source>
</reference>
<keyword evidence="6" id="KW-0408">Iron</keyword>
<dbReference type="CDD" id="cd11033">
    <property type="entry name" value="CYP142-like"/>
    <property type="match status" value="1"/>
</dbReference>
<proteinExistence type="inferred from homology"/>
<dbReference type="PRINTS" id="PR00359">
    <property type="entry name" value="BP450"/>
</dbReference>
<evidence type="ECO:0000313" key="9">
    <source>
        <dbReference type="Proteomes" id="UP000465812"/>
    </source>
</evidence>
<evidence type="ECO:0000256" key="4">
    <source>
        <dbReference type="ARBA" id="ARBA00022723"/>
    </source>
</evidence>
<dbReference type="PANTHER" id="PTHR46696">
    <property type="entry name" value="P450, PUTATIVE (EUROFUNG)-RELATED"/>
    <property type="match status" value="1"/>
</dbReference>
<keyword evidence="4" id="KW-0479">Metal-binding</keyword>
<evidence type="ECO:0000256" key="3">
    <source>
        <dbReference type="ARBA" id="ARBA00022617"/>
    </source>
</evidence>